<evidence type="ECO:0000313" key="2">
    <source>
        <dbReference type="Proteomes" id="UP000053911"/>
    </source>
</evidence>
<reference evidence="2" key="1">
    <citation type="journal article" date="2015" name="MBio">
        <title>Genome-Resolved Metagenomic Analysis Reveals Roles for Candidate Phyla and Other Microbial Community Members in Biogeochemical Transformations in Oil Reservoirs.</title>
        <authorList>
            <person name="Hu P."/>
            <person name="Tom L."/>
            <person name="Singh A."/>
            <person name="Thomas B.C."/>
            <person name="Baker B.J."/>
            <person name="Piceno Y.M."/>
            <person name="Andersen G.L."/>
            <person name="Banfield J.F."/>
        </authorList>
    </citation>
    <scope>NUCLEOTIDE SEQUENCE [LARGE SCALE GENOMIC DNA]</scope>
</reference>
<protein>
    <recommendedName>
        <fullName evidence="3">Transcription regulator TrmB C-terminal domain-containing protein</fullName>
    </recommendedName>
</protein>
<evidence type="ECO:0008006" key="3">
    <source>
        <dbReference type="Google" id="ProtNLM"/>
    </source>
</evidence>
<name>A0A101EK31_9EURY</name>
<dbReference type="EMBL" id="LGFD01000056">
    <property type="protein sequence ID" value="KUK16844.1"/>
    <property type="molecule type" value="Genomic_DNA"/>
</dbReference>
<dbReference type="SUPFAM" id="SSF159071">
    <property type="entry name" value="TrmB C-terminal domain-like"/>
    <property type="match status" value="1"/>
</dbReference>
<sequence length="221" mass="24457">MANKKVFMLIAVIALLGFVANYYTDHYLGGEIYEAANEGFDLVTKGFNVTVFVETVDGKTLEGELFSVSGSTIYIVKDGKRLTIGGPSATKEDIMAKHIEIEVKGNVYVYELPPITGKCSEVIEQLKVDSYSERFSGMIFVKGLTDPIEIGKLKYAVDYLTYGSIDVKQSLPDGVILTAGMVPIGMLEEYIGDKEIYLYGTLYVNSEERNLPFKLLEVKTP</sequence>
<organism evidence="1 2">
    <name type="scientific">Thermococcus sibiricus</name>
    <dbReference type="NCBI Taxonomy" id="172049"/>
    <lineage>
        <taxon>Archaea</taxon>
        <taxon>Methanobacteriati</taxon>
        <taxon>Methanobacteriota</taxon>
        <taxon>Thermococci</taxon>
        <taxon>Thermococcales</taxon>
        <taxon>Thermococcaceae</taxon>
        <taxon>Thermococcus</taxon>
    </lineage>
</organism>
<comment type="caution">
    <text evidence="1">The sequence shown here is derived from an EMBL/GenBank/DDBJ whole genome shotgun (WGS) entry which is preliminary data.</text>
</comment>
<evidence type="ECO:0000313" key="1">
    <source>
        <dbReference type="EMBL" id="KUK16844.1"/>
    </source>
</evidence>
<dbReference type="Proteomes" id="UP000053911">
    <property type="component" value="Unassembled WGS sequence"/>
</dbReference>
<dbReference type="PATRIC" id="fig|172049.5.peg.2078"/>
<accession>A0A101EK31</accession>
<gene>
    <name evidence="1" type="ORF">XD54_1864</name>
</gene>
<proteinExistence type="predicted"/>
<dbReference type="RefSeq" id="WP_283217923.1">
    <property type="nucleotide sequence ID" value="NZ_LGFD01000056.1"/>
</dbReference>
<dbReference type="AlphaFoldDB" id="A0A101EK31"/>